<keyword evidence="2" id="KW-0519">Myristate</keyword>
<comment type="caution">
    <text evidence="7">The sequence shown here is derived from an EMBL/GenBank/DDBJ whole genome shotgun (WGS) entry which is preliminary data.</text>
</comment>
<keyword evidence="4" id="KW-0564">Palmitate</keyword>
<dbReference type="SMART" id="SM01262">
    <property type="entry name" value="LAMTOR"/>
    <property type="match status" value="1"/>
</dbReference>
<reference evidence="7" key="1">
    <citation type="journal article" date="2020" name="Stud. Mycol.">
        <title>101 Dothideomycetes genomes: a test case for predicting lifestyles and emergence of pathogens.</title>
        <authorList>
            <person name="Haridas S."/>
            <person name="Albert R."/>
            <person name="Binder M."/>
            <person name="Bloem J."/>
            <person name="Labutti K."/>
            <person name="Salamov A."/>
            <person name="Andreopoulos B."/>
            <person name="Baker S."/>
            <person name="Barry K."/>
            <person name="Bills G."/>
            <person name="Bluhm B."/>
            <person name="Cannon C."/>
            <person name="Castanera R."/>
            <person name="Culley D."/>
            <person name="Daum C."/>
            <person name="Ezra D."/>
            <person name="Gonzalez J."/>
            <person name="Henrissat B."/>
            <person name="Kuo A."/>
            <person name="Liang C."/>
            <person name="Lipzen A."/>
            <person name="Lutzoni F."/>
            <person name="Magnuson J."/>
            <person name="Mondo S."/>
            <person name="Nolan M."/>
            <person name="Ohm R."/>
            <person name="Pangilinan J."/>
            <person name="Park H.-J."/>
            <person name="Ramirez L."/>
            <person name="Alfaro M."/>
            <person name="Sun H."/>
            <person name="Tritt A."/>
            <person name="Yoshinaga Y."/>
            <person name="Zwiers L.-H."/>
            <person name="Turgeon B."/>
            <person name="Goodwin S."/>
            <person name="Spatafora J."/>
            <person name="Crous P."/>
            <person name="Grigoriev I."/>
        </authorList>
    </citation>
    <scope>NUCLEOTIDE SEQUENCE</scope>
    <source>
        <strain evidence="7">CBS 130266</strain>
    </source>
</reference>
<dbReference type="GO" id="GO:0043410">
    <property type="term" value="P:positive regulation of MAPK cascade"/>
    <property type="evidence" value="ECO:0007669"/>
    <property type="project" value="InterPro"/>
</dbReference>
<evidence type="ECO:0000256" key="5">
    <source>
        <dbReference type="ARBA" id="ARBA00023288"/>
    </source>
</evidence>
<evidence type="ECO:0000256" key="1">
    <source>
        <dbReference type="ARBA" id="ARBA00004308"/>
    </source>
</evidence>
<dbReference type="GO" id="GO:0071986">
    <property type="term" value="C:Ragulator complex"/>
    <property type="evidence" value="ECO:0007669"/>
    <property type="project" value="InterPro"/>
</dbReference>
<evidence type="ECO:0000256" key="6">
    <source>
        <dbReference type="SAM" id="MobiDB-lite"/>
    </source>
</evidence>
<protein>
    <recommendedName>
        <fullName evidence="9">Late endosomal/lysosomal adaptor and MAPK and MTOR activator 1</fullName>
    </recommendedName>
</protein>
<dbReference type="GO" id="GO:0045121">
    <property type="term" value="C:membrane raft"/>
    <property type="evidence" value="ECO:0007669"/>
    <property type="project" value="InterPro"/>
</dbReference>
<evidence type="ECO:0000256" key="2">
    <source>
        <dbReference type="ARBA" id="ARBA00022707"/>
    </source>
</evidence>
<proteinExistence type="predicted"/>
<sequence>MGICASCLGIAQHDSQSDPSDTQHLLGDPYPTNQYGSLNVDQRNGPQVDPEEIKKQRDALERLCAQTTDKLIDVTQVSNNTDESSTKIISDYSKLFVQRFNTSEVPAKPESTPQEGGEARQTESRPSTGSTAADEDDTHWLRLLAEDQNLSEVLDWKAQDDFMVDIDYDTPG</sequence>
<evidence type="ECO:0008006" key="9">
    <source>
        <dbReference type="Google" id="ProtNLM"/>
    </source>
</evidence>
<dbReference type="Pfam" id="PF15454">
    <property type="entry name" value="LAMTOR"/>
    <property type="match status" value="1"/>
</dbReference>
<evidence type="ECO:0000313" key="7">
    <source>
        <dbReference type="EMBL" id="KAF2434208.1"/>
    </source>
</evidence>
<evidence type="ECO:0000313" key="8">
    <source>
        <dbReference type="Proteomes" id="UP000800235"/>
    </source>
</evidence>
<dbReference type="Proteomes" id="UP000800235">
    <property type="component" value="Unassembled WGS sequence"/>
</dbReference>
<dbReference type="GO" id="GO:0001919">
    <property type="term" value="P:regulation of receptor recycling"/>
    <property type="evidence" value="ECO:0007669"/>
    <property type="project" value="InterPro"/>
</dbReference>
<dbReference type="GO" id="GO:0016197">
    <property type="term" value="P:endosomal transport"/>
    <property type="evidence" value="ECO:0007669"/>
    <property type="project" value="InterPro"/>
</dbReference>
<keyword evidence="3" id="KW-0472">Membrane</keyword>
<name>A0A9P4NZP9_9PEZI</name>
<feature type="region of interest" description="Disordered" evidence="6">
    <location>
        <begin position="13"/>
        <end position="52"/>
    </location>
</feature>
<comment type="subcellular location">
    <subcellularLocation>
        <location evidence="1">Endomembrane system</location>
    </subcellularLocation>
</comment>
<dbReference type="GO" id="GO:0032008">
    <property type="term" value="P:positive regulation of TOR signaling"/>
    <property type="evidence" value="ECO:0007669"/>
    <property type="project" value="InterPro"/>
</dbReference>
<accession>A0A9P4NZP9</accession>
<evidence type="ECO:0000256" key="3">
    <source>
        <dbReference type="ARBA" id="ARBA00023136"/>
    </source>
</evidence>
<evidence type="ECO:0000256" key="4">
    <source>
        <dbReference type="ARBA" id="ARBA00023139"/>
    </source>
</evidence>
<keyword evidence="8" id="KW-1185">Reference proteome</keyword>
<feature type="region of interest" description="Disordered" evidence="6">
    <location>
        <begin position="103"/>
        <end position="138"/>
    </location>
</feature>
<feature type="compositionally biased region" description="Polar residues" evidence="6">
    <location>
        <begin position="13"/>
        <end position="23"/>
    </location>
</feature>
<keyword evidence="5" id="KW-0449">Lipoprotein</keyword>
<feature type="compositionally biased region" description="Polar residues" evidence="6">
    <location>
        <begin position="31"/>
        <end position="45"/>
    </location>
</feature>
<gene>
    <name evidence="7" type="ORF">EJ08DRAFT_676160</name>
</gene>
<dbReference type="GO" id="GO:0031902">
    <property type="term" value="C:late endosome membrane"/>
    <property type="evidence" value="ECO:0007669"/>
    <property type="project" value="InterPro"/>
</dbReference>
<dbReference type="AlphaFoldDB" id="A0A9P4NZP9"/>
<dbReference type="EMBL" id="MU007017">
    <property type="protein sequence ID" value="KAF2434208.1"/>
    <property type="molecule type" value="Genomic_DNA"/>
</dbReference>
<organism evidence="7 8">
    <name type="scientific">Tothia fuscella</name>
    <dbReference type="NCBI Taxonomy" id="1048955"/>
    <lineage>
        <taxon>Eukaryota</taxon>
        <taxon>Fungi</taxon>
        <taxon>Dikarya</taxon>
        <taxon>Ascomycota</taxon>
        <taxon>Pezizomycotina</taxon>
        <taxon>Dothideomycetes</taxon>
        <taxon>Pleosporomycetidae</taxon>
        <taxon>Venturiales</taxon>
        <taxon>Cylindrosympodiaceae</taxon>
        <taxon>Tothia</taxon>
    </lineage>
</organism>
<dbReference type="OrthoDB" id="5299893at2759"/>
<dbReference type="GO" id="GO:0071230">
    <property type="term" value="P:cellular response to amino acid stimulus"/>
    <property type="evidence" value="ECO:0007669"/>
    <property type="project" value="InterPro"/>
</dbReference>
<dbReference type="InterPro" id="IPR028209">
    <property type="entry name" value="LAMTOR1/MEH1"/>
</dbReference>